<dbReference type="Proteomes" id="UP001204524">
    <property type="component" value="Unassembled WGS sequence"/>
</dbReference>
<evidence type="ECO:0000256" key="2">
    <source>
        <dbReference type="SAM" id="MobiDB-lite"/>
    </source>
</evidence>
<feature type="region of interest" description="Disordered" evidence="2">
    <location>
        <begin position="71"/>
        <end position="95"/>
    </location>
</feature>
<dbReference type="RefSeq" id="WP_254181925.1">
    <property type="nucleotide sequence ID" value="NZ_JANARS010000005.1"/>
</dbReference>
<gene>
    <name evidence="4" type="ORF">NCI01_13090</name>
</gene>
<evidence type="ECO:0000313" key="5">
    <source>
        <dbReference type="Proteomes" id="UP001204524"/>
    </source>
</evidence>
<comment type="subcellular location">
    <subcellularLocation>
        <location evidence="1">Virion</location>
    </subcellularLocation>
</comment>
<dbReference type="Pfam" id="PF05065">
    <property type="entry name" value="Phage_capsid"/>
    <property type="match status" value="1"/>
</dbReference>
<dbReference type="SUPFAM" id="SSF56563">
    <property type="entry name" value="Major capsid protein gp5"/>
    <property type="match status" value="1"/>
</dbReference>
<evidence type="ECO:0000259" key="3">
    <source>
        <dbReference type="Pfam" id="PF05065"/>
    </source>
</evidence>
<reference evidence="4 5" key="1">
    <citation type="submission" date="2022-06" db="EMBL/GenBank/DDBJ databases">
        <authorList>
            <person name="So Y."/>
        </authorList>
    </citation>
    <scope>NUCLEOTIDE SEQUENCE [LARGE SCALE GENOMIC DNA]</scope>
    <source>
        <strain evidence="4 5">STR3</strain>
    </source>
</reference>
<keyword evidence="5" id="KW-1185">Reference proteome</keyword>
<name>A0ABT1KY98_9ACTN</name>
<comment type="caution">
    <text evidence="4">The sequence shown here is derived from an EMBL/GenBank/DDBJ whole genome shotgun (WGS) entry which is preliminary data.</text>
</comment>
<feature type="domain" description="Phage capsid-like C-terminal" evidence="3">
    <location>
        <begin position="188"/>
        <end position="464"/>
    </location>
</feature>
<dbReference type="InterPro" id="IPR024455">
    <property type="entry name" value="Phage_capsid"/>
</dbReference>
<proteinExistence type="predicted"/>
<evidence type="ECO:0000313" key="4">
    <source>
        <dbReference type="EMBL" id="MCP3422731.1"/>
    </source>
</evidence>
<dbReference type="NCBIfam" id="TIGR01554">
    <property type="entry name" value="major_cap_HK97"/>
    <property type="match status" value="1"/>
</dbReference>
<dbReference type="InterPro" id="IPR054612">
    <property type="entry name" value="Phage_capsid-like_C"/>
</dbReference>
<protein>
    <submittedName>
        <fullName evidence="4">Phage major capsid protein</fullName>
    </submittedName>
</protein>
<evidence type="ECO:0000256" key="1">
    <source>
        <dbReference type="ARBA" id="ARBA00004328"/>
    </source>
</evidence>
<sequence>MTIKIDSLEAARRLSVNERNERVRAIADELERLLGHDKMTRSQEERFDELKFESQCIARANGYDEVLAAADSGRVEPGSHGDDDVRTSRGRDEASRTIDAAVRSGLLADHAAEKAQHLVDHGRQHERSLAAKWAVATGSPAYLTAFAKVCADPVRGHMMWDERERAAYQRVEEVQSEFRAMSLTDANGGYMVPLTLDPAINLTNAGSINPLRQVARVVQTATESWTGITSAGATAEWKAEAAQAADGSPTIDDQPIPVHFGDVFVPYSFEVGMDAARFTEELSVVLRDAADQLQATAFTTGSGTGQPKGFVTALTGTSSEVNAAADDTFARGDVYNLQNQLPARFQANAAWVASLPIINTIGQFESAAGSRVFASVDDGRLLNRPLYECSNMDSTVTTSGATSNMILAYGDWKQFVIVDRIGTTLELVPHLFGANGRPTGQRGAFLWFRTGSDVLVTNAFRMLDVASAA</sequence>
<dbReference type="EMBL" id="JANARS010000005">
    <property type="protein sequence ID" value="MCP3422731.1"/>
    <property type="molecule type" value="Genomic_DNA"/>
</dbReference>
<organism evidence="4 5">
    <name type="scientific">Nocardioides pinisoli</name>
    <dbReference type="NCBI Taxonomy" id="2950279"/>
    <lineage>
        <taxon>Bacteria</taxon>
        <taxon>Bacillati</taxon>
        <taxon>Actinomycetota</taxon>
        <taxon>Actinomycetes</taxon>
        <taxon>Propionibacteriales</taxon>
        <taxon>Nocardioidaceae</taxon>
        <taxon>Nocardioides</taxon>
    </lineage>
</organism>
<accession>A0ABT1KY98</accession>
<feature type="compositionally biased region" description="Basic and acidic residues" evidence="2">
    <location>
        <begin position="73"/>
        <end position="95"/>
    </location>
</feature>